<reference evidence="3 5" key="2">
    <citation type="journal article" date="2014" name="BMC Genomics">
        <title>An improved genome release (version Mt4.0) for the model legume Medicago truncatula.</title>
        <authorList>
            <person name="Tang H."/>
            <person name="Krishnakumar V."/>
            <person name="Bidwell S."/>
            <person name="Rosen B."/>
            <person name="Chan A."/>
            <person name="Zhou S."/>
            <person name="Gentzbittel L."/>
            <person name="Childs K.L."/>
            <person name="Yandell M."/>
            <person name="Gundlach H."/>
            <person name="Mayer K.F."/>
            <person name="Schwartz D.C."/>
            <person name="Town C.D."/>
        </authorList>
    </citation>
    <scope>GENOME REANNOTATION</scope>
    <source>
        <strain evidence="4 5">cv. Jemalong A17</strain>
    </source>
</reference>
<dbReference type="STRING" id="3880.G7IJ59"/>
<evidence type="ECO:0000259" key="2">
    <source>
        <dbReference type="Pfam" id="PF01145"/>
    </source>
</evidence>
<dbReference type="Proteomes" id="UP000002051">
    <property type="component" value="Chromosome 2"/>
</dbReference>
<dbReference type="eggNOG" id="KOG2620">
    <property type="taxonomic scope" value="Eukaryota"/>
</dbReference>
<feature type="domain" description="Band 7" evidence="2">
    <location>
        <begin position="69"/>
        <end position="142"/>
    </location>
</feature>
<feature type="compositionally biased region" description="Basic and acidic residues" evidence="1">
    <location>
        <begin position="146"/>
        <end position="162"/>
    </location>
</feature>
<evidence type="ECO:0000256" key="1">
    <source>
        <dbReference type="SAM" id="MobiDB-lite"/>
    </source>
</evidence>
<feature type="region of interest" description="Disordered" evidence="1">
    <location>
        <begin position="146"/>
        <end position="169"/>
    </location>
</feature>
<reference evidence="4" key="3">
    <citation type="submission" date="2015-04" db="UniProtKB">
        <authorList>
            <consortium name="EnsemblPlants"/>
        </authorList>
    </citation>
    <scope>IDENTIFICATION</scope>
    <source>
        <strain evidence="4">cv. Jemalong A17</strain>
    </source>
</reference>
<reference evidence="3 5" key="1">
    <citation type="journal article" date="2011" name="Nature">
        <title>The Medicago genome provides insight into the evolution of rhizobial symbioses.</title>
        <authorList>
            <person name="Young N.D."/>
            <person name="Debelle F."/>
            <person name="Oldroyd G.E."/>
            <person name="Geurts R."/>
            <person name="Cannon S.B."/>
            <person name="Udvardi M.K."/>
            <person name="Benedito V.A."/>
            <person name="Mayer K.F."/>
            <person name="Gouzy J."/>
            <person name="Schoof H."/>
            <person name="Van de Peer Y."/>
            <person name="Proost S."/>
            <person name="Cook D.R."/>
            <person name="Meyers B.C."/>
            <person name="Spannagl M."/>
            <person name="Cheung F."/>
            <person name="De Mita S."/>
            <person name="Krishnakumar V."/>
            <person name="Gundlach H."/>
            <person name="Zhou S."/>
            <person name="Mudge J."/>
            <person name="Bharti A.K."/>
            <person name="Murray J.D."/>
            <person name="Naoumkina M.A."/>
            <person name="Rosen B."/>
            <person name="Silverstein K.A."/>
            <person name="Tang H."/>
            <person name="Rombauts S."/>
            <person name="Zhao P.X."/>
            <person name="Zhou P."/>
            <person name="Barbe V."/>
            <person name="Bardou P."/>
            <person name="Bechner M."/>
            <person name="Bellec A."/>
            <person name="Berger A."/>
            <person name="Berges H."/>
            <person name="Bidwell S."/>
            <person name="Bisseling T."/>
            <person name="Choisne N."/>
            <person name="Couloux A."/>
            <person name="Denny R."/>
            <person name="Deshpande S."/>
            <person name="Dai X."/>
            <person name="Doyle J.J."/>
            <person name="Dudez A.M."/>
            <person name="Farmer A.D."/>
            <person name="Fouteau S."/>
            <person name="Franken C."/>
            <person name="Gibelin C."/>
            <person name="Gish J."/>
            <person name="Goldstein S."/>
            <person name="Gonzalez A.J."/>
            <person name="Green P.J."/>
            <person name="Hallab A."/>
            <person name="Hartog M."/>
            <person name="Hua A."/>
            <person name="Humphray S.J."/>
            <person name="Jeong D.H."/>
            <person name="Jing Y."/>
            <person name="Jocker A."/>
            <person name="Kenton S.M."/>
            <person name="Kim D.J."/>
            <person name="Klee K."/>
            <person name="Lai H."/>
            <person name="Lang C."/>
            <person name="Lin S."/>
            <person name="Macmil S.L."/>
            <person name="Magdelenat G."/>
            <person name="Matthews L."/>
            <person name="McCorrison J."/>
            <person name="Monaghan E.L."/>
            <person name="Mun J.H."/>
            <person name="Najar F.Z."/>
            <person name="Nicholson C."/>
            <person name="Noirot C."/>
            <person name="O'Bleness M."/>
            <person name="Paule C.R."/>
            <person name="Poulain J."/>
            <person name="Prion F."/>
            <person name="Qin B."/>
            <person name="Qu C."/>
            <person name="Retzel E.F."/>
            <person name="Riddle C."/>
            <person name="Sallet E."/>
            <person name="Samain S."/>
            <person name="Samson N."/>
            <person name="Sanders I."/>
            <person name="Saurat O."/>
            <person name="Scarpelli C."/>
            <person name="Schiex T."/>
            <person name="Segurens B."/>
            <person name="Severin A.J."/>
            <person name="Sherrier D.J."/>
            <person name="Shi R."/>
            <person name="Sims S."/>
            <person name="Singer S.R."/>
            <person name="Sinharoy S."/>
            <person name="Sterck L."/>
            <person name="Viollet A."/>
            <person name="Wang B.B."/>
            <person name="Wang K."/>
            <person name="Wang M."/>
            <person name="Wang X."/>
            <person name="Warfsmann J."/>
            <person name="Weissenbach J."/>
            <person name="White D.D."/>
            <person name="White J.D."/>
            <person name="Wiley G.B."/>
            <person name="Wincker P."/>
            <person name="Xing Y."/>
            <person name="Yang L."/>
            <person name="Yao Z."/>
            <person name="Ying F."/>
            <person name="Zhai J."/>
            <person name="Zhou L."/>
            <person name="Zuber A."/>
            <person name="Denarie J."/>
            <person name="Dixon R.A."/>
            <person name="May G.D."/>
            <person name="Schwartz D.C."/>
            <person name="Rogers J."/>
            <person name="Quetier F."/>
            <person name="Town C.D."/>
            <person name="Roe B.A."/>
        </authorList>
    </citation>
    <scope>NUCLEOTIDE SEQUENCE [LARGE SCALE GENOMIC DNA]</scope>
    <source>
        <strain evidence="3">A17</strain>
        <strain evidence="4 5">cv. Jemalong A17</strain>
    </source>
</reference>
<sequence>MVTMMIARRALCSLASKQNPSLSSSVRFLALLSSTSPRNPSLSSFVRYLCTGKHIIDVHPRLINCGVWIVPENKAFVIERFKKYHKTLYPGLHFMIPLVDRIAYVHSLKKEALQVSNVSSVTATRLPITMNCVLYVKVVDPKFEESDCSGKEQSREKKDKDTSSYPGSFHNTEVVQSPLHFQGDFTIITKITTAQYFLSMRLHKNAQAHTQESSNAQALRKRLLMLKHAGKRLLIKQKYRELSLS</sequence>
<name>G7IJ59_MEDTR</name>
<dbReference type="Pfam" id="PF01145">
    <property type="entry name" value="Band_7"/>
    <property type="match status" value="1"/>
</dbReference>
<gene>
    <name evidence="3" type="ordered locus">MTR_2g064800</name>
</gene>
<evidence type="ECO:0000313" key="3">
    <source>
        <dbReference type="EMBL" id="AES66247.1"/>
    </source>
</evidence>
<accession>G7IJ59</accession>
<dbReference type="PANTHER" id="PTHR43327">
    <property type="entry name" value="STOMATIN-LIKE PROTEIN 2, MITOCHONDRIAL"/>
    <property type="match status" value="1"/>
</dbReference>
<dbReference type="AlphaFoldDB" id="G7IJ59"/>
<evidence type="ECO:0000313" key="5">
    <source>
        <dbReference type="Proteomes" id="UP000002051"/>
    </source>
</evidence>
<dbReference type="EMBL" id="CM001218">
    <property type="protein sequence ID" value="AES66247.1"/>
    <property type="molecule type" value="Genomic_DNA"/>
</dbReference>
<protein>
    <submittedName>
        <fullName evidence="3">SPFH domain/band 7 family protein</fullName>
    </submittedName>
</protein>
<dbReference type="PANTHER" id="PTHR43327:SF10">
    <property type="entry name" value="STOMATIN-LIKE PROTEIN 2, MITOCHONDRIAL"/>
    <property type="match status" value="1"/>
</dbReference>
<dbReference type="InterPro" id="IPR050710">
    <property type="entry name" value="Band7/mec-2_domain"/>
</dbReference>
<organism evidence="3 5">
    <name type="scientific">Medicago truncatula</name>
    <name type="common">Barrel medic</name>
    <name type="synonym">Medicago tribuloides</name>
    <dbReference type="NCBI Taxonomy" id="3880"/>
    <lineage>
        <taxon>Eukaryota</taxon>
        <taxon>Viridiplantae</taxon>
        <taxon>Streptophyta</taxon>
        <taxon>Embryophyta</taxon>
        <taxon>Tracheophyta</taxon>
        <taxon>Spermatophyta</taxon>
        <taxon>Magnoliopsida</taxon>
        <taxon>eudicotyledons</taxon>
        <taxon>Gunneridae</taxon>
        <taxon>Pentapetalae</taxon>
        <taxon>rosids</taxon>
        <taxon>fabids</taxon>
        <taxon>Fabales</taxon>
        <taxon>Fabaceae</taxon>
        <taxon>Papilionoideae</taxon>
        <taxon>50 kb inversion clade</taxon>
        <taxon>NPAAA clade</taxon>
        <taxon>Hologalegina</taxon>
        <taxon>IRL clade</taxon>
        <taxon>Trifolieae</taxon>
        <taxon>Medicago</taxon>
    </lineage>
</organism>
<dbReference type="PaxDb" id="3880-AES66247"/>
<keyword evidence="5" id="KW-1185">Reference proteome</keyword>
<proteinExistence type="predicted"/>
<dbReference type="EnsemblPlants" id="AES66247">
    <property type="protein sequence ID" value="AES66247"/>
    <property type="gene ID" value="MTR_2g064800"/>
</dbReference>
<dbReference type="HOGENOM" id="CLU_1134976_0_0_1"/>
<dbReference type="InterPro" id="IPR001107">
    <property type="entry name" value="Band_7"/>
</dbReference>
<evidence type="ECO:0000313" key="4">
    <source>
        <dbReference type="EnsemblPlants" id="AES66247"/>
    </source>
</evidence>